<organism evidence="4 5">
    <name type="scientific">Acidocella aromatica</name>
    <dbReference type="NCBI Taxonomy" id="1303579"/>
    <lineage>
        <taxon>Bacteria</taxon>
        <taxon>Pseudomonadati</taxon>
        <taxon>Pseudomonadota</taxon>
        <taxon>Alphaproteobacteria</taxon>
        <taxon>Acetobacterales</taxon>
        <taxon>Acidocellaceae</taxon>
        <taxon>Acidocella</taxon>
    </lineage>
</organism>
<dbReference type="Proteomes" id="UP000553706">
    <property type="component" value="Unassembled WGS sequence"/>
</dbReference>
<dbReference type="InterPro" id="IPR023065">
    <property type="entry name" value="Uncharacterised_ApaG"/>
</dbReference>
<dbReference type="PANTHER" id="PTHR47191:SF2">
    <property type="entry name" value="OS05G0170800 PROTEIN"/>
    <property type="match status" value="1"/>
</dbReference>
<evidence type="ECO:0000256" key="1">
    <source>
        <dbReference type="ARBA" id="ARBA00017693"/>
    </source>
</evidence>
<reference evidence="4 5" key="1">
    <citation type="submission" date="2020-08" db="EMBL/GenBank/DDBJ databases">
        <title>Genomic Encyclopedia of Type Strains, Phase IV (KMG-IV): sequencing the most valuable type-strain genomes for metagenomic binning, comparative biology and taxonomic classification.</title>
        <authorList>
            <person name="Goeker M."/>
        </authorList>
    </citation>
    <scope>NUCLEOTIDE SEQUENCE [LARGE SCALE GENOMIC DNA]</scope>
    <source>
        <strain evidence="4 5">DSM 27026</strain>
    </source>
</reference>
<feature type="domain" description="ApaG" evidence="3">
    <location>
        <begin position="1"/>
        <end position="126"/>
    </location>
</feature>
<dbReference type="PANTHER" id="PTHR47191">
    <property type="entry name" value="OS05G0170800 PROTEIN"/>
    <property type="match status" value="1"/>
</dbReference>
<dbReference type="EMBL" id="JACHFJ010000009">
    <property type="protein sequence ID" value="MBB5373703.1"/>
    <property type="molecule type" value="Genomic_DNA"/>
</dbReference>
<dbReference type="InterPro" id="IPR036767">
    <property type="entry name" value="ApaG_sf"/>
</dbReference>
<sequence length="129" mass="14400">MATTHDITVEVQVFYLADQSKPDSGEFFWAYQITIVNNGRFAVQLLRRSWRITDAHGRLQTVHGEGVVGEQPVIQPGEAFEYTSGVPLSTPSGFMAGQYHMRAIPSGAQFDIEIPAFSLDSPYQNTRLH</sequence>
<name>A0A840VCY4_9PROT</name>
<dbReference type="AlphaFoldDB" id="A0A840VCY4"/>
<accession>A0A840VCY4</accession>
<dbReference type="InterPro" id="IPR050718">
    <property type="entry name" value="ApaG-like"/>
</dbReference>
<dbReference type="HAMAP" id="MF_00791">
    <property type="entry name" value="ApaG"/>
    <property type="match status" value="1"/>
</dbReference>
<evidence type="ECO:0000313" key="5">
    <source>
        <dbReference type="Proteomes" id="UP000553706"/>
    </source>
</evidence>
<dbReference type="InterPro" id="IPR007474">
    <property type="entry name" value="ApaG_domain"/>
</dbReference>
<dbReference type="PROSITE" id="PS51087">
    <property type="entry name" value="APAG"/>
    <property type="match status" value="1"/>
</dbReference>
<dbReference type="Gene3D" id="2.60.40.1470">
    <property type="entry name" value="ApaG domain"/>
    <property type="match status" value="1"/>
</dbReference>
<dbReference type="SUPFAM" id="SSF110069">
    <property type="entry name" value="ApaG-like"/>
    <property type="match status" value="1"/>
</dbReference>
<evidence type="ECO:0000256" key="2">
    <source>
        <dbReference type="HAMAP-Rule" id="MF_00791"/>
    </source>
</evidence>
<dbReference type="NCBIfam" id="NF003967">
    <property type="entry name" value="PRK05461.1"/>
    <property type="match status" value="1"/>
</dbReference>
<keyword evidence="5" id="KW-1185">Reference proteome</keyword>
<dbReference type="RefSeq" id="WP_246344167.1">
    <property type="nucleotide sequence ID" value="NZ_JACHFJ010000009.1"/>
</dbReference>
<gene>
    <name evidence="2" type="primary">apaG</name>
    <name evidence="4" type="ORF">HNP71_001968</name>
</gene>
<comment type="caution">
    <text evidence="4">The sequence shown here is derived from an EMBL/GenBank/DDBJ whole genome shotgun (WGS) entry which is preliminary data.</text>
</comment>
<proteinExistence type="inferred from homology"/>
<evidence type="ECO:0000313" key="4">
    <source>
        <dbReference type="EMBL" id="MBB5373703.1"/>
    </source>
</evidence>
<protein>
    <recommendedName>
        <fullName evidence="1 2">Protein ApaG</fullName>
    </recommendedName>
</protein>
<dbReference type="Pfam" id="PF04379">
    <property type="entry name" value="DUF525"/>
    <property type="match status" value="1"/>
</dbReference>
<evidence type="ECO:0000259" key="3">
    <source>
        <dbReference type="PROSITE" id="PS51087"/>
    </source>
</evidence>